<evidence type="ECO:0000313" key="2">
    <source>
        <dbReference type="EMBL" id="CAH9061432.1"/>
    </source>
</evidence>
<name>A0A9W4VSR8_9GAMM</name>
<reference evidence="2 4" key="1">
    <citation type="submission" date="2022-07" db="EMBL/GenBank/DDBJ databases">
        <authorList>
            <person name="Criscuolo A."/>
        </authorList>
    </citation>
    <scope>NUCLEOTIDE SEQUENCE</scope>
    <source>
        <strain evidence="4">CIP 111951</strain>
        <strain evidence="2">CIP111854</strain>
        <strain evidence="1">CIP111951</strain>
    </source>
</reference>
<dbReference type="AlphaFoldDB" id="A0A9W4VSR8"/>
<organism evidence="2 3">
    <name type="scientific">Pseudoalteromonas holothuriae</name>
    <dbReference type="NCBI Taxonomy" id="2963714"/>
    <lineage>
        <taxon>Bacteria</taxon>
        <taxon>Pseudomonadati</taxon>
        <taxon>Pseudomonadota</taxon>
        <taxon>Gammaproteobacteria</taxon>
        <taxon>Alteromonadales</taxon>
        <taxon>Pseudoalteromonadaceae</taxon>
        <taxon>Pseudoalteromonas</taxon>
    </lineage>
</organism>
<dbReference type="Gene3D" id="3.40.190.10">
    <property type="entry name" value="Periplasmic binding protein-like II"/>
    <property type="match status" value="1"/>
</dbReference>
<dbReference type="SUPFAM" id="SSF53850">
    <property type="entry name" value="Periplasmic binding protein-like II"/>
    <property type="match status" value="1"/>
</dbReference>
<dbReference type="EMBL" id="CAMAPC010000011">
    <property type="protein sequence ID" value="CAH9061432.1"/>
    <property type="molecule type" value="Genomic_DNA"/>
</dbReference>
<comment type="caution">
    <text evidence="2">The sequence shown here is derived from an EMBL/GenBank/DDBJ whole genome shotgun (WGS) entry which is preliminary data.</text>
</comment>
<evidence type="ECO:0000313" key="1">
    <source>
        <dbReference type="EMBL" id="CAH9050777.1"/>
    </source>
</evidence>
<accession>A0A9W4VSR8</accession>
<keyword evidence="3" id="KW-1185">Reference proteome</keyword>
<gene>
    <name evidence="2" type="ORF">PSECIP111854_02810</name>
    <name evidence="1" type="ORF">PSECIP111951_00262</name>
</gene>
<proteinExistence type="predicted"/>
<sequence>MNNIYVLHKKTTFFVVFLLLLIFTWASPNVLVNSELNKLSPVSAYSYTCKINRESNLRVFRVHVPVQGLAKKLYDTLCDNNVLAKQYDSVEIYWGGSLAGQIEFLAKGIADLILSKDNVMEAMMAESTQHYMPLIGYPSYTAFFISSREKPKIEKAYFLDKTIGLVDYPTSRSGHILPKQVFKRLDIDLSTLNVVYASSHSALRELLSKGDVDIIASYWQERDQQRFSQNYITPIADNVTGSKWYLKMVDENTDLACALQNTISDVVNKMQSNYFSGLNHYWQCESVPYGLIEGKASEE</sequence>
<dbReference type="Proteomes" id="UP001152485">
    <property type="component" value="Unassembled WGS sequence"/>
</dbReference>
<protein>
    <submittedName>
        <fullName evidence="2">Uncharacterized protein</fullName>
    </submittedName>
</protein>
<evidence type="ECO:0000313" key="3">
    <source>
        <dbReference type="Proteomes" id="UP001152467"/>
    </source>
</evidence>
<dbReference type="Pfam" id="PF12974">
    <property type="entry name" value="Phosphonate-bd"/>
    <property type="match status" value="1"/>
</dbReference>
<dbReference type="Proteomes" id="UP001152467">
    <property type="component" value="Unassembled WGS sequence"/>
</dbReference>
<evidence type="ECO:0000313" key="4">
    <source>
        <dbReference type="Proteomes" id="UP001152485"/>
    </source>
</evidence>
<dbReference type="EMBL" id="CAMAPD010000001">
    <property type="protein sequence ID" value="CAH9050777.1"/>
    <property type="molecule type" value="Genomic_DNA"/>
</dbReference>